<accession>A0A194X7V7</accession>
<comment type="cofactor">
    <cofactor evidence="1">
        <name>pyridoxal 5'-phosphate</name>
        <dbReference type="ChEBI" id="CHEBI:597326"/>
    </cofactor>
</comment>
<evidence type="ECO:0000256" key="2">
    <source>
        <dbReference type="ARBA" id="ARBA00022898"/>
    </source>
</evidence>
<dbReference type="InterPro" id="IPR036052">
    <property type="entry name" value="TrpB-like_PALP_sf"/>
</dbReference>
<dbReference type="Gene3D" id="3.40.50.1100">
    <property type="match status" value="2"/>
</dbReference>
<protein>
    <submittedName>
        <fullName evidence="5">Tryptophan synthase beta subunit-like PLP-dependent enzyme</fullName>
    </submittedName>
</protein>
<dbReference type="PANTHER" id="PTHR48078:SF6">
    <property type="entry name" value="L-THREONINE DEHYDRATASE CATABOLIC TDCB"/>
    <property type="match status" value="1"/>
</dbReference>
<proteinExistence type="predicted"/>
<evidence type="ECO:0000313" key="6">
    <source>
        <dbReference type="Proteomes" id="UP000070700"/>
    </source>
</evidence>
<gene>
    <name evidence="5" type="ORF">LY89DRAFT_697496</name>
</gene>
<dbReference type="GeneID" id="28826636"/>
<feature type="domain" description="Tryptophan synthase beta chain-like PALP" evidence="4">
    <location>
        <begin position="9"/>
        <end position="298"/>
    </location>
</feature>
<dbReference type="InterPro" id="IPR000634">
    <property type="entry name" value="Ser/Thr_deHydtase_PyrdxlP-BS"/>
</dbReference>
<evidence type="ECO:0000256" key="3">
    <source>
        <dbReference type="ARBA" id="ARBA00023239"/>
    </source>
</evidence>
<dbReference type="Pfam" id="PF00291">
    <property type="entry name" value="PALP"/>
    <property type="match status" value="1"/>
</dbReference>
<name>A0A194X7V7_MOLSC</name>
<sequence length="305" mass="33193">MLAEDTSECCTPELFFKLENRQVSGSFKFRGAIHYMSKRSDIELRHGVATYSTGNHALALAHAAGVVSLERGFPIKTTVFIPTSADDWKAQKVKETGATVCRSGTKLLEAYEQTLGFCHATNSHFVSPADHPDIILGQGTITLEFQQQLLRTGQRDMDAIIMPCGGGSLLAGAAIFAKDQGLKVLGSEPISGGPRLSIGRKQGQRVLDPGIHTIADDLRSAVSSSNWDILSRKEYVHEVYGVTEDQIQTAMSLFHQSCDEKIEPSSAVPLAVLLFNSKFREDQISARSSRRIGVILSGGNIKTEK</sequence>
<keyword evidence="3" id="KW-0456">Lyase</keyword>
<dbReference type="OrthoDB" id="271064at2759"/>
<organism evidence="5 6">
    <name type="scientific">Mollisia scopiformis</name>
    <name type="common">Conifer needle endophyte fungus</name>
    <name type="synonym">Phialocephala scopiformis</name>
    <dbReference type="NCBI Taxonomy" id="149040"/>
    <lineage>
        <taxon>Eukaryota</taxon>
        <taxon>Fungi</taxon>
        <taxon>Dikarya</taxon>
        <taxon>Ascomycota</taxon>
        <taxon>Pezizomycotina</taxon>
        <taxon>Leotiomycetes</taxon>
        <taxon>Helotiales</taxon>
        <taxon>Mollisiaceae</taxon>
        <taxon>Mollisia</taxon>
    </lineage>
</organism>
<dbReference type="GO" id="GO:0004794">
    <property type="term" value="F:threonine deaminase activity"/>
    <property type="evidence" value="ECO:0007669"/>
    <property type="project" value="TreeGrafter"/>
</dbReference>
<evidence type="ECO:0000259" key="4">
    <source>
        <dbReference type="Pfam" id="PF00291"/>
    </source>
</evidence>
<dbReference type="Proteomes" id="UP000070700">
    <property type="component" value="Unassembled WGS sequence"/>
</dbReference>
<dbReference type="GO" id="GO:0006565">
    <property type="term" value="P:L-serine catabolic process"/>
    <property type="evidence" value="ECO:0007669"/>
    <property type="project" value="TreeGrafter"/>
</dbReference>
<dbReference type="STRING" id="149040.A0A194X7V7"/>
<keyword evidence="6" id="KW-1185">Reference proteome</keyword>
<dbReference type="PANTHER" id="PTHR48078">
    <property type="entry name" value="THREONINE DEHYDRATASE, MITOCHONDRIAL-RELATED"/>
    <property type="match status" value="1"/>
</dbReference>
<dbReference type="EMBL" id="KQ947416">
    <property type="protein sequence ID" value="KUJ16248.1"/>
    <property type="molecule type" value="Genomic_DNA"/>
</dbReference>
<dbReference type="GO" id="GO:0030170">
    <property type="term" value="F:pyridoxal phosphate binding"/>
    <property type="evidence" value="ECO:0007669"/>
    <property type="project" value="InterPro"/>
</dbReference>
<evidence type="ECO:0000313" key="5">
    <source>
        <dbReference type="EMBL" id="KUJ16248.1"/>
    </source>
</evidence>
<dbReference type="AlphaFoldDB" id="A0A194X7V7"/>
<reference evidence="5 6" key="1">
    <citation type="submission" date="2015-10" db="EMBL/GenBank/DDBJ databases">
        <title>Full genome of DAOMC 229536 Phialocephala scopiformis, a fungal endophyte of spruce producing the potent anti-insectan compound rugulosin.</title>
        <authorList>
            <consortium name="DOE Joint Genome Institute"/>
            <person name="Walker A.K."/>
            <person name="Frasz S.L."/>
            <person name="Seifert K.A."/>
            <person name="Miller J.D."/>
            <person name="Mondo S.J."/>
            <person name="Labutti K."/>
            <person name="Lipzen A."/>
            <person name="Dockter R."/>
            <person name="Kennedy M."/>
            <person name="Grigoriev I.V."/>
            <person name="Spatafora J.W."/>
        </authorList>
    </citation>
    <scope>NUCLEOTIDE SEQUENCE [LARGE SCALE GENOMIC DNA]</scope>
    <source>
        <strain evidence="5 6">CBS 120377</strain>
    </source>
</reference>
<evidence type="ECO:0000256" key="1">
    <source>
        <dbReference type="ARBA" id="ARBA00001933"/>
    </source>
</evidence>
<dbReference type="InParanoid" id="A0A194X7V7"/>
<dbReference type="GO" id="GO:0003941">
    <property type="term" value="F:L-serine ammonia-lyase activity"/>
    <property type="evidence" value="ECO:0007669"/>
    <property type="project" value="TreeGrafter"/>
</dbReference>
<dbReference type="SUPFAM" id="SSF53686">
    <property type="entry name" value="Tryptophan synthase beta subunit-like PLP-dependent enzymes"/>
    <property type="match status" value="1"/>
</dbReference>
<dbReference type="RefSeq" id="XP_018070603.1">
    <property type="nucleotide sequence ID" value="XM_018216910.1"/>
</dbReference>
<dbReference type="InterPro" id="IPR050147">
    <property type="entry name" value="Ser/Thr_Dehydratase"/>
</dbReference>
<dbReference type="InterPro" id="IPR001926">
    <property type="entry name" value="TrpB-like_PALP"/>
</dbReference>
<dbReference type="GO" id="GO:0006567">
    <property type="term" value="P:L-threonine catabolic process"/>
    <property type="evidence" value="ECO:0007669"/>
    <property type="project" value="TreeGrafter"/>
</dbReference>
<dbReference type="PROSITE" id="PS00165">
    <property type="entry name" value="DEHYDRATASE_SER_THR"/>
    <property type="match status" value="1"/>
</dbReference>
<dbReference type="KEGG" id="psco:LY89DRAFT_697496"/>
<keyword evidence="2" id="KW-0663">Pyridoxal phosphate</keyword>
<dbReference type="GO" id="GO:0009097">
    <property type="term" value="P:isoleucine biosynthetic process"/>
    <property type="evidence" value="ECO:0007669"/>
    <property type="project" value="TreeGrafter"/>
</dbReference>